<accession>K5XFZ1</accession>
<name>K5XFZ1_AGABU</name>
<dbReference type="OrthoDB" id="2954863at2759"/>
<organism evidence="1 2">
    <name type="scientific">Agaricus bisporus var. burnettii (strain JB137-S8 / ATCC MYA-4627 / FGSC 10392)</name>
    <name type="common">White button mushroom</name>
    <dbReference type="NCBI Taxonomy" id="597362"/>
    <lineage>
        <taxon>Eukaryota</taxon>
        <taxon>Fungi</taxon>
        <taxon>Dikarya</taxon>
        <taxon>Basidiomycota</taxon>
        <taxon>Agaricomycotina</taxon>
        <taxon>Agaricomycetes</taxon>
        <taxon>Agaricomycetidae</taxon>
        <taxon>Agaricales</taxon>
        <taxon>Agaricineae</taxon>
        <taxon>Agaricaceae</taxon>
        <taxon>Agaricus</taxon>
    </lineage>
</organism>
<dbReference type="KEGG" id="abp:AGABI1DRAFT135114"/>
<dbReference type="HOGENOM" id="CLU_2145098_0_0_1"/>
<dbReference type="InParanoid" id="K5XFZ1"/>
<dbReference type="RefSeq" id="XP_007336061.1">
    <property type="nucleotide sequence ID" value="XM_007335999.1"/>
</dbReference>
<evidence type="ECO:0000313" key="1">
    <source>
        <dbReference type="EMBL" id="EKM73300.1"/>
    </source>
</evidence>
<gene>
    <name evidence="1" type="ORF">AGABI1DRAFT_135114</name>
</gene>
<keyword evidence="2" id="KW-1185">Reference proteome</keyword>
<dbReference type="GeneID" id="18828471"/>
<evidence type="ECO:0000313" key="2">
    <source>
        <dbReference type="Proteomes" id="UP000008493"/>
    </source>
</evidence>
<dbReference type="EMBL" id="JH973068">
    <property type="protein sequence ID" value="EKM73300.1"/>
    <property type="molecule type" value="Genomic_DNA"/>
</dbReference>
<reference evidence="2" key="1">
    <citation type="journal article" date="2012" name="Proc. Natl. Acad. Sci. U.S.A.">
        <title>Genome sequence of the button mushroom Agaricus bisporus reveals mechanisms governing adaptation to a humic-rich ecological niche.</title>
        <authorList>
            <person name="Morin E."/>
            <person name="Kohler A."/>
            <person name="Baker A.R."/>
            <person name="Foulongne-Oriol M."/>
            <person name="Lombard V."/>
            <person name="Nagy L.G."/>
            <person name="Ohm R.A."/>
            <person name="Patyshakuliyeva A."/>
            <person name="Brun A."/>
            <person name="Aerts A.L."/>
            <person name="Bailey A.M."/>
            <person name="Billette C."/>
            <person name="Coutinho P.M."/>
            <person name="Deakin G."/>
            <person name="Doddapaneni H."/>
            <person name="Floudas D."/>
            <person name="Grimwood J."/>
            <person name="Hilden K."/>
            <person name="Kuees U."/>
            <person name="LaButti K.M."/>
            <person name="Lapidus A."/>
            <person name="Lindquist E.A."/>
            <person name="Lucas S.M."/>
            <person name="Murat C."/>
            <person name="Riley R.W."/>
            <person name="Salamov A.A."/>
            <person name="Schmutz J."/>
            <person name="Subramanian V."/>
            <person name="Woesten H.A.B."/>
            <person name="Xu J."/>
            <person name="Eastwood D.C."/>
            <person name="Foster G.D."/>
            <person name="Sonnenberg A.S."/>
            <person name="Cullen D."/>
            <person name="de Vries R.P."/>
            <person name="Lundell T."/>
            <person name="Hibbett D.S."/>
            <person name="Henrissat B."/>
            <person name="Burton K.S."/>
            <person name="Kerrigan R.W."/>
            <person name="Challen M.P."/>
            <person name="Grigoriev I.V."/>
            <person name="Martin F."/>
        </authorList>
    </citation>
    <scope>NUCLEOTIDE SEQUENCE [LARGE SCALE GENOMIC DNA]</scope>
    <source>
        <strain evidence="2">JB137-S8 / ATCC MYA-4627 / FGSC 10392</strain>
    </source>
</reference>
<proteinExistence type="predicted"/>
<dbReference type="Proteomes" id="UP000008493">
    <property type="component" value="Unassembled WGS sequence"/>
</dbReference>
<sequence length="112" mass="13166">MLYLPATHALRKQFTRELRDAFFIPNEDDQRHINSWGAIQKPPKTYQELRNSMPDWTRARCRHIIPPPHLLYPLVAKVFQTYGPLIDPITKQPLFSASAWKIASNILELDWN</sequence>
<protein>
    <submittedName>
        <fullName evidence="1">Uncharacterized protein</fullName>
    </submittedName>
</protein>
<dbReference type="AlphaFoldDB" id="K5XFZ1"/>